<dbReference type="SUPFAM" id="SSF47413">
    <property type="entry name" value="lambda repressor-like DNA-binding domains"/>
    <property type="match status" value="1"/>
</dbReference>
<gene>
    <name evidence="2" type="ORF">GA0070617_4736</name>
</gene>
<dbReference type="Gene3D" id="1.10.260.40">
    <property type="entry name" value="lambda repressor-like DNA-binding domains"/>
    <property type="match status" value="1"/>
</dbReference>
<evidence type="ECO:0000313" key="3">
    <source>
        <dbReference type="Proteomes" id="UP000198937"/>
    </source>
</evidence>
<evidence type="ECO:0000259" key="1">
    <source>
        <dbReference type="PROSITE" id="PS50943"/>
    </source>
</evidence>
<name>A0A1C6V5X6_9ACTN</name>
<feature type="domain" description="HTH cro/C1-type" evidence="1">
    <location>
        <begin position="17"/>
        <end position="70"/>
    </location>
</feature>
<dbReference type="SMART" id="SM00530">
    <property type="entry name" value="HTH_XRE"/>
    <property type="match status" value="1"/>
</dbReference>
<evidence type="ECO:0000313" key="2">
    <source>
        <dbReference type="EMBL" id="SCL61685.1"/>
    </source>
</evidence>
<dbReference type="InterPro" id="IPR010982">
    <property type="entry name" value="Lambda_DNA-bd_dom_sf"/>
</dbReference>
<protein>
    <submittedName>
        <fullName evidence="2">Helix-turn-helix domain-containing protein</fullName>
    </submittedName>
</protein>
<accession>A0A1C6V5X6</accession>
<organism evidence="2 3">
    <name type="scientific">Micromonospora yangpuensis</name>
    <dbReference type="NCBI Taxonomy" id="683228"/>
    <lineage>
        <taxon>Bacteria</taxon>
        <taxon>Bacillati</taxon>
        <taxon>Actinomycetota</taxon>
        <taxon>Actinomycetes</taxon>
        <taxon>Micromonosporales</taxon>
        <taxon>Micromonosporaceae</taxon>
        <taxon>Micromonospora</taxon>
    </lineage>
</organism>
<dbReference type="InterPro" id="IPR001387">
    <property type="entry name" value="Cro/C1-type_HTH"/>
</dbReference>
<dbReference type="Proteomes" id="UP000198937">
    <property type="component" value="Unassembled WGS sequence"/>
</dbReference>
<dbReference type="RefSeq" id="WP_175440632.1">
    <property type="nucleotide sequence ID" value="NZ_BMMJ01000010.1"/>
</dbReference>
<dbReference type="CDD" id="cd00093">
    <property type="entry name" value="HTH_XRE"/>
    <property type="match status" value="1"/>
</dbReference>
<dbReference type="Pfam" id="PF13560">
    <property type="entry name" value="HTH_31"/>
    <property type="match status" value="1"/>
</dbReference>
<dbReference type="AlphaFoldDB" id="A0A1C6V5X6"/>
<dbReference type="STRING" id="683228.GA0070617_4736"/>
<proteinExistence type="predicted"/>
<dbReference type="PROSITE" id="PS50943">
    <property type="entry name" value="HTH_CROC1"/>
    <property type="match status" value="1"/>
</dbReference>
<dbReference type="EMBL" id="FMIA01000002">
    <property type="protein sequence ID" value="SCL61685.1"/>
    <property type="molecule type" value="Genomic_DNA"/>
</dbReference>
<keyword evidence="3" id="KW-1185">Reference proteome</keyword>
<sequence length="373" mass="39930">MASTNQTIVDPRFPDELRRRRQQAGLSLRGLAALVHHGKSLLHQLETGRTRPAVDVAARLDAALHAEGALAALVAVAPPEDERISYAVRHPRRVDPATVDELAGLLAAHRRLEDSLGAGAVLPTVRSQLDLVTALVRETNGALRPRLLDVAAQWAQFAGWLHAAGDRAALAAGWYRTALDWGAEAGSTDMVATVLSLRGHLAWAARRPGPLIDLSAAALRQPTTPGVRAVAAQQQARGHALAGQAEATVDLLDRARDLLDAARAEPDREPPWLYFHSPAYLSMQTGLAHRLLGRDEPAVELLAAGLARLPAETVGAAWTGPYLLHLAAGLTALRELDAARQAYERALTIGRATRTRSLTDQAETGLRELPEGT</sequence>
<reference evidence="2 3" key="1">
    <citation type="submission" date="2016-06" db="EMBL/GenBank/DDBJ databases">
        <authorList>
            <person name="Kjaerup R.B."/>
            <person name="Dalgaard T.S."/>
            <person name="Juul-Madsen H.R."/>
        </authorList>
    </citation>
    <scope>NUCLEOTIDE SEQUENCE [LARGE SCALE GENOMIC DNA]</scope>
    <source>
        <strain evidence="2 3">DSM 45577</strain>
    </source>
</reference>
<dbReference type="GO" id="GO:0003677">
    <property type="term" value="F:DNA binding"/>
    <property type="evidence" value="ECO:0007669"/>
    <property type="project" value="InterPro"/>
</dbReference>